<comment type="caution">
    <text evidence="7">The sequence shown here is derived from an EMBL/GenBank/DDBJ whole genome shotgun (WGS) entry which is preliminary data.</text>
</comment>
<dbReference type="Pfam" id="PF00909">
    <property type="entry name" value="Ammonium_transp"/>
    <property type="match status" value="1"/>
</dbReference>
<feature type="transmembrane region" description="Helical" evidence="5">
    <location>
        <begin position="73"/>
        <end position="96"/>
    </location>
</feature>
<evidence type="ECO:0000256" key="4">
    <source>
        <dbReference type="ARBA" id="ARBA00023136"/>
    </source>
</evidence>
<feature type="transmembrane region" description="Helical" evidence="5">
    <location>
        <begin position="284"/>
        <end position="306"/>
    </location>
</feature>
<evidence type="ECO:0000256" key="3">
    <source>
        <dbReference type="ARBA" id="ARBA00022989"/>
    </source>
</evidence>
<feature type="transmembrane region" description="Helical" evidence="5">
    <location>
        <begin position="167"/>
        <end position="186"/>
    </location>
</feature>
<evidence type="ECO:0000256" key="5">
    <source>
        <dbReference type="SAM" id="Phobius"/>
    </source>
</evidence>
<evidence type="ECO:0000256" key="1">
    <source>
        <dbReference type="ARBA" id="ARBA00004141"/>
    </source>
</evidence>
<evidence type="ECO:0000313" key="7">
    <source>
        <dbReference type="EMBL" id="GAA0603268.1"/>
    </source>
</evidence>
<name>A0ABP3R772_9ACTN</name>
<dbReference type="Gene3D" id="1.10.3430.10">
    <property type="entry name" value="Ammonium transporter AmtB like domains"/>
    <property type="match status" value="1"/>
</dbReference>
<reference evidence="8" key="1">
    <citation type="journal article" date="2019" name="Int. J. Syst. Evol. Microbiol.">
        <title>The Global Catalogue of Microorganisms (GCM) 10K type strain sequencing project: providing services to taxonomists for standard genome sequencing and annotation.</title>
        <authorList>
            <consortium name="The Broad Institute Genomics Platform"/>
            <consortium name="The Broad Institute Genome Sequencing Center for Infectious Disease"/>
            <person name="Wu L."/>
            <person name="Ma J."/>
        </authorList>
    </citation>
    <scope>NUCLEOTIDE SEQUENCE [LARGE SCALE GENOMIC DNA]</scope>
    <source>
        <strain evidence="8">JCM 10671</strain>
    </source>
</reference>
<evidence type="ECO:0000313" key="8">
    <source>
        <dbReference type="Proteomes" id="UP001500957"/>
    </source>
</evidence>
<keyword evidence="4 5" id="KW-0472">Membrane</keyword>
<feature type="transmembrane region" description="Helical" evidence="5">
    <location>
        <begin position="244"/>
        <end position="269"/>
    </location>
</feature>
<sequence>MSLVLSQVLTVDSPPPATGGPPYSSQVSLFFFNLNVFYALATVCLLFVVGAVGLIDAGLVRRKNLMDTWIQKLVASMLAAIGITIVGYAIWIWQYYSAFGVPDPLKTALDDWTPFGPALTEYSQNLDPAHYIEADVFQVFVAFFMAYVAVGGALLHSAGLERVKAVPMYVIAFVFGALVCPFVLYLTWGSVGPLSNKGAHDYIGQFALYIVVGVWALILAWRAGPRIGAFDKDPRTVGPVPHNVGWTAVGVAILMFAAPFAFLGCGFFVPDVGYFGISLSNSGFGIVVINVFAAYVGGVLAGALISYRTRNPIFVLIGIPAGYISTGTALDIGRPWEILVLAFIGMFVVYGTYQLLYKLKIDDKKIVPLALGGGSFGALAGGIVGSGDKTGGFFGITEGKYAFQHAEISIGMQALALVVTIAIAGISGLILIVGLEKTIGLRVSEEDELRGLDEAYWGTPPPPYVDEILLESDVAPTSGSHRAGRRAPETVS</sequence>
<protein>
    <submittedName>
        <fullName evidence="7">Ammonium transporter</fullName>
    </submittedName>
</protein>
<organism evidence="7 8">
    <name type="scientific">Sporichthya brevicatena</name>
    <dbReference type="NCBI Taxonomy" id="171442"/>
    <lineage>
        <taxon>Bacteria</taxon>
        <taxon>Bacillati</taxon>
        <taxon>Actinomycetota</taxon>
        <taxon>Actinomycetes</taxon>
        <taxon>Sporichthyales</taxon>
        <taxon>Sporichthyaceae</taxon>
        <taxon>Sporichthya</taxon>
    </lineage>
</organism>
<feature type="transmembrane region" description="Helical" evidence="5">
    <location>
        <begin position="338"/>
        <end position="357"/>
    </location>
</feature>
<feature type="transmembrane region" description="Helical" evidence="5">
    <location>
        <begin position="313"/>
        <end position="332"/>
    </location>
</feature>
<gene>
    <name evidence="7" type="primary">amt</name>
    <name evidence="7" type="ORF">GCM10009547_01040</name>
</gene>
<evidence type="ECO:0000256" key="2">
    <source>
        <dbReference type="ARBA" id="ARBA00022692"/>
    </source>
</evidence>
<dbReference type="SUPFAM" id="SSF111352">
    <property type="entry name" value="Ammonium transporter"/>
    <property type="match status" value="1"/>
</dbReference>
<evidence type="ECO:0000259" key="6">
    <source>
        <dbReference type="Pfam" id="PF00909"/>
    </source>
</evidence>
<feature type="transmembrane region" description="Helical" evidence="5">
    <location>
        <begin position="206"/>
        <end position="223"/>
    </location>
</feature>
<feature type="transmembrane region" description="Helical" evidence="5">
    <location>
        <begin position="35"/>
        <end position="61"/>
    </location>
</feature>
<comment type="subcellular location">
    <subcellularLocation>
        <location evidence="1">Membrane</location>
        <topology evidence="1">Multi-pass membrane protein</topology>
    </subcellularLocation>
</comment>
<dbReference type="PANTHER" id="PTHR11730:SF60">
    <property type="entry name" value="RH50, ISOFORM D"/>
    <property type="match status" value="1"/>
</dbReference>
<proteinExistence type="predicted"/>
<keyword evidence="8" id="KW-1185">Reference proteome</keyword>
<feature type="transmembrane region" description="Helical" evidence="5">
    <location>
        <begin position="410"/>
        <end position="435"/>
    </location>
</feature>
<dbReference type="InterPro" id="IPR029020">
    <property type="entry name" value="Ammonium/urea_transptr"/>
</dbReference>
<dbReference type="EMBL" id="BAAAHE010000001">
    <property type="protein sequence ID" value="GAA0603268.1"/>
    <property type="molecule type" value="Genomic_DNA"/>
</dbReference>
<feature type="transmembrane region" description="Helical" evidence="5">
    <location>
        <begin position="136"/>
        <end position="155"/>
    </location>
</feature>
<dbReference type="Proteomes" id="UP001500957">
    <property type="component" value="Unassembled WGS sequence"/>
</dbReference>
<accession>A0ABP3R772</accession>
<feature type="transmembrane region" description="Helical" evidence="5">
    <location>
        <begin position="366"/>
        <end position="384"/>
    </location>
</feature>
<feature type="domain" description="Ammonium transporter AmtB-like" evidence="6">
    <location>
        <begin position="36"/>
        <end position="458"/>
    </location>
</feature>
<dbReference type="PANTHER" id="PTHR11730">
    <property type="entry name" value="AMMONIUM TRANSPORTER"/>
    <property type="match status" value="1"/>
</dbReference>
<dbReference type="InterPro" id="IPR024041">
    <property type="entry name" value="NH4_transpt_AmtB-like_dom"/>
</dbReference>
<keyword evidence="2 5" id="KW-0812">Transmembrane</keyword>
<keyword evidence="3 5" id="KW-1133">Transmembrane helix</keyword>